<dbReference type="Proteomes" id="UP001187192">
    <property type="component" value="Unassembled WGS sequence"/>
</dbReference>
<sequence length="72" mass="8073">MKFISRRKLLLSATIDKATERDLQIVVERGSEVLASKGGAKAEPIDFTSHPNMANQPAGHYVIYWEIKGEMQ</sequence>
<proteinExistence type="predicted"/>
<feature type="domain" description="GH3 C-terminal" evidence="1">
    <location>
        <begin position="22"/>
        <end position="69"/>
    </location>
</feature>
<comment type="caution">
    <text evidence="2">The sequence shown here is derived from an EMBL/GenBank/DDBJ whole genome shotgun (WGS) entry which is preliminary data.</text>
</comment>
<dbReference type="InterPro" id="IPR055378">
    <property type="entry name" value="GH3_C"/>
</dbReference>
<dbReference type="Pfam" id="PF23572">
    <property type="entry name" value="GH3_C"/>
    <property type="match status" value="1"/>
</dbReference>
<dbReference type="EMBL" id="BTGU01000068">
    <property type="protein sequence ID" value="GMN57154.1"/>
    <property type="molecule type" value="Genomic_DNA"/>
</dbReference>
<dbReference type="PANTHER" id="PTHR31901">
    <property type="entry name" value="GH3 DOMAIN-CONTAINING PROTEIN"/>
    <property type="match status" value="1"/>
</dbReference>
<dbReference type="AlphaFoldDB" id="A0AA88IWN0"/>
<evidence type="ECO:0000313" key="3">
    <source>
        <dbReference type="Proteomes" id="UP001187192"/>
    </source>
</evidence>
<dbReference type="InterPro" id="IPR004993">
    <property type="entry name" value="GH3"/>
</dbReference>
<dbReference type="GO" id="GO:0005737">
    <property type="term" value="C:cytoplasm"/>
    <property type="evidence" value="ECO:0007669"/>
    <property type="project" value="TreeGrafter"/>
</dbReference>
<evidence type="ECO:0000259" key="1">
    <source>
        <dbReference type="Pfam" id="PF23572"/>
    </source>
</evidence>
<dbReference type="GO" id="GO:0016881">
    <property type="term" value="F:acid-amino acid ligase activity"/>
    <property type="evidence" value="ECO:0007669"/>
    <property type="project" value="TreeGrafter"/>
</dbReference>
<keyword evidence="3" id="KW-1185">Reference proteome</keyword>
<gene>
    <name evidence="2" type="ORF">TIFTF001_026262</name>
</gene>
<name>A0AA88IWN0_FICCA</name>
<dbReference type="Gramene" id="FCD_00019405-RA">
    <property type="protein sequence ID" value="FCD_00019405-RA:cds"/>
    <property type="gene ID" value="FCD_00019405"/>
</dbReference>
<organism evidence="2 3">
    <name type="scientific">Ficus carica</name>
    <name type="common">Common fig</name>
    <dbReference type="NCBI Taxonomy" id="3494"/>
    <lineage>
        <taxon>Eukaryota</taxon>
        <taxon>Viridiplantae</taxon>
        <taxon>Streptophyta</taxon>
        <taxon>Embryophyta</taxon>
        <taxon>Tracheophyta</taxon>
        <taxon>Spermatophyta</taxon>
        <taxon>Magnoliopsida</taxon>
        <taxon>eudicotyledons</taxon>
        <taxon>Gunneridae</taxon>
        <taxon>Pentapetalae</taxon>
        <taxon>rosids</taxon>
        <taxon>fabids</taxon>
        <taxon>Rosales</taxon>
        <taxon>Moraceae</taxon>
        <taxon>Ficeae</taxon>
        <taxon>Ficus</taxon>
    </lineage>
</organism>
<protein>
    <recommendedName>
        <fullName evidence="1">GH3 C-terminal domain-containing protein</fullName>
    </recommendedName>
</protein>
<dbReference type="PANTHER" id="PTHR31901:SF48">
    <property type="entry name" value="INDOLE-3-ACETIC ACID-AMIDO SYNTHETASE GH3.10"/>
    <property type="match status" value="1"/>
</dbReference>
<accession>A0AA88IWN0</accession>
<reference evidence="2" key="1">
    <citation type="submission" date="2023-07" db="EMBL/GenBank/DDBJ databases">
        <title>draft genome sequence of fig (Ficus carica).</title>
        <authorList>
            <person name="Takahashi T."/>
            <person name="Nishimura K."/>
        </authorList>
    </citation>
    <scope>NUCLEOTIDE SEQUENCE</scope>
</reference>
<evidence type="ECO:0000313" key="2">
    <source>
        <dbReference type="EMBL" id="GMN57154.1"/>
    </source>
</evidence>